<proteinExistence type="predicted"/>
<protein>
    <submittedName>
        <fullName evidence="2">Uncharacterized protein</fullName>
    </submittedName>
</protein>
<evidence type="ECO:0000313" key="3">
    <source>
        <dbReference type="Proteomes" id="UP000054018"/>
    </source>
</evidence>
<organism evidence="2 3">
    <name type="scientific">Pisolithus microcarpus 441</name>
    <dbReference type="NCBI Taxonomy" id="765257"/>
    <lineage>
        <taxon>Eukaryota</taxon>
        <taxon>Fungi</taxon>
        <taxon>Dikarya</taxon>
        <taxon>Basidiomycota</taxon>
        <taxon>Agaricomycotina</taxon>
        <taxon>Agaricomycetes</taxon>
        <taxon>Agaricomycetidae</taxon>
        <taxon>Boletales</taxon>
        <taxon>Sclerodermatineae</taxon>
        <taxon>Pisolithaceae</taxon>
        <taxon>Pisolithus</taxon>
    </lineage>
</organism>
<name>A0A0C9ZPD1_9AGAM</name>
<reference evidence="2 3" key="1">
    <citation type="submission" date="2014-04" db="EMBL/GenBank/DDBJ databases">
        <authorList>
            <consortium name="DOE Joint Genome Institute"/>
            <person name="Kuo A."/>
            <person name="Kohler A."/>
            <person name="Costa M.D."/>
            <person name="Nagy L.G."/>
            <person name="Floudas D."/>
            <person name="Copeland A."/>
            <person name="Barry K.W."/>
            <person name="Cichocki N."/>
            <person name="Veneault-Fourrey C."/>
            <person name="LaButti K."/>
            <person name="Lindquist E.A."/>
            <person name="Lipzen A."/>
            <person name="Lundell T."/>
            <person name="Morin E."/>
            <person name="Murat C."/>
            <person name="Sun H."/>
            <person name="Tunlid A."/>
            <person name="Henrissat B."/>
            <person name="Grigoriev I.V."/>
            <person name="Hibbett D.S."/>
            <person name="Martin F."/>
            <person name="Nordberg H.P."/>
            <person name="Cantor M.N."/>
            <person name="Hua S.X."/>
        </authorList>
    </citation>
    <scope>NUCLEOTIDE SEQUENCE [LARGE SCALE GENOMIC DNA]</scope>
    <source>
        <strain evidence="2 3">441</strain>
    </source>
</reference>
<evidence type="ECO:0000313" key="2">
    <source>
        <dbReference type="EMBL" id="KIK24187.1"/>
    </source>
</evidence>
<dbReference type="HOGENOM" id="CLU_2672005_0_0_1"/>
<reference evidence="3" key="2">
    <citation type="submission" date="2015-01" db="EMBL/GenBank/DDBJ databases">
        <title>Evolutionary Origins and Diversification of the Mycorrhizal Mutualists.</title>
        <authorList>
            <consortium name="DOE Joint Genome Institute"/>
            <consortium name="Mycorrhizal Genomics Consortium"/>
            <person name="Kohler A."/>
            <person name="Kuo A."/>
            <person name="Nagy L.G."/>
            <person name="Floudas D."/>
            <person name="Copeland A."/>
            <person name="Barry K.W."/>
            <person name="Cichocki N."/>
            <person name="Veneault-Fourrey C."/>
            <person name="LaButti K."/>
            <person name="Lindquist E.A."/>
            <person name="Lipzen A."/>
            <person name="Lundell T."/>
            <person name="Morin E."/>
            <person name="Murat C."/>
            <person name="Riley R."/>
            <person name="Ohm R."/>
            <person name="Sun H."/>
            <person name="Tunlid A."/>
            <person name="Henrissat B."/>
            <person name="Grigoriev I.V."/>
            <person name="Hibbett D.S."/>
            <person name="Martin F."/>
        </authorList>
    </citation>
    <scope>NUCLEOTIDE SEQUENCE [LARGE SCALE GENOMIC DNA]</scope>
    <source>
        <strain evidence="3">441</strain>
    </source>
</reference>
<keyword evidence="3" id="KW-1185">Reference proteome</keyword>
<dbReference type="EMBL" id="KN833719">
    <property type="protein sequence ID" value="KIK24187.1"/>
    <property type="molecule type" value="Genomic_DNA"/>
</dbReference>
<feature type="compositionally biased region" description="Basic and acidic residues" evidence="1">
    <location>
        <begin position="47"/>
        <end position="59"/>
    </location>
</feature>
<feature type="region of interest" description="Disordered" evidence="1">
    <location>
        <begin position="1"/>
        <end position="60"/>
    </location>
</feature>
<dbReference type="AlphaFoldDB" id="A0A0C9ZPD1"/>
<sequence length="75" mass="8198">MSLDAHPPDDDEDHESSPNLPSEKASNDQSTQSEEDEQVVESVMQSEHADDPDLEEVNHAGDAVDECAGSLFKFI</sequence>
<dbReference type="Proteomes" id="UP000054018">
    <property type="component" value="Unassembled WGS sequence"/>
</dbReference>
<evidence type="ECO:0000256" key="1">
    <source>
        <dbReference type="SAM" id="MobiDB-lite"/>
    </source>
</evidence>
<accession>A0A0C9ZPD1</accession>
<gene>
    <name evidence="2" type="ORF">PISMIDRAFT_10441</name>
</gene>